<evidence type="ECO:0000256" key="1">
    <source>
        <dbReference type="SAM" id="Phobius"/>
    </source>
</evidence>
<dbReference type="SUPFAM" id="SSF54523">
    <property type="entry name" value="Pili subunits"/>
    <property type="match status" value="1"/>
</dbReference>
<reference evidence="2 3" key="1">
    <citation type="submission" date="2020-01" db="EMBL/GenBank/DDBJ databases">
        <title>Genome sequence of Desulfovibrio aerotolerans DSM 16695(T).</title>
        <authorList>
            <person name="Karnachuk O."/>
            <person name="Avakyan M."/>
            <person name="Mardanov A."/>
            <person name="Kadnikov V."/>
            <person name="Ravin N."/>
        </authorList>
    </citation>
    <scope>NUCLEOTIDE SEQUENCE [LARGE SCALE GENOMIC DNA]</scope>
    <source>
        <strain evidence="2 3">DSM 16695</strain>
    </source>
</reference>
<dbReference type="InterPro" id="IPR012902">
    <property type="entry name" value="N_methyl_site"/>
</dbReference>
<keyword evidence="1" id="KW-0472">Membrane</keyword>
<dbReference type="Proteomes" id="UP000482487">
    <property type="component" value="Unassembled WGS sequence"/>
</dbReference>
<dbReference type="InterPro" id="IPR045584">
    <property type="entry name" value="Pilin-like"/>
</dbReference>
<dbReference type="EMBL" id="WVUD01000072">
    <property type="protein sequence ID" value="MYL85283.1"/>
    <property type="molecule type" value="Genomic_DNA"/>
</dbReference>
<protein>
    <submittedName>
        <fullName evidence="2">Prepilin-type N-terminal cleavage/methylation domain-containing protein</fullName>
    </submittedName>
</protein>
<evidence type="ECO:0000313" key="2">
    <source>
        <dbReference type="EMBL" id="MYL85283.1"/>
    </source>
</evidence>
<dbReference type="Pfam" id="PF07963">
    <property type="entry name" value="N_methyl"/>
    <property type="match status" value="1"/>
</dbReference>
<comment type="caution">
    <text evidence="2">The sequence shown here is derived from an EMBL/GenBank/DDBJ whole genome shotgun (WGS) entry which is preliminary data.</text>
</comment>
<evidence type="ECO:0000313" key="3">
    <source>
        <dbReference type="Proteomes" id="UP000482487"/>
    </source>
</evidence>
<gene>
    <name evidence="2" type="ORF">GTA51_19495</name>
</gene>
<organism evidence="2 3">
    <name type="scientific">Solidesulfovibrio aerotolerans</name>
    <dbReference type="NCBI Taxonomy" id="295255"/>
    <lineage>
        <taxon>Bacteria</taxon>
        <taxon>Pseudomonadati</taxon>
        <taxon>Thermodesulfobacteriota</taxon>
        <taxon>Desulfovibrionia</taxon>
        <taxon>Desulfovibrionales</taxon>
        <taxon>Desulfovibrionaceae</taxon>
        <taxon>Solidesulfovibrio</taxon>
    </lineage>
</organism>
<keyword evidence="1" id="KW-1133">Transmembrane helix</keyword>
<feature type="transmembrane region" description="Helical" evidence="1">
    <location>
        <begin position="12"/>
        <end position="33"/>
    </location>
</feature>
<dbReference type="RefSeq" id="WP_160964092.1">
    <property type="nucleotide sequence ID" value="NZ_WVUD01000072.1"/>
</dbReference>
<accession>A0A7C9IX02</accession>
<keyword evidence="3" id="KW-1185">Reference proteome</keyword>
<name>A0A7C9IX02_9BACT</name>
<sequence length="179" mass="19494">MRCDHRAIHRLRSGFTLIEIVCVLVLLGLMGLFGTQMLSTAVRGYTNARNADEIVQKAQMALQRMTVEFTYIIPTNMNGSANSIQYNVNINGTFETHLISQNGNRLLYRQGGANYTLLEGVAANSLGFLYYNTYAGAGASTAANSANVNLVGISFNMQGDDTSLGHSKAFSTRVKVNKN</sequence>
<dbReference type="AlphaFoldDB" id="A0A7C9IX02"/>
<keyword evidence="1" id="KW-0812">Transmembrane</keyword>
<dbReference type="NCBIfam" id="TIGR02532">
    <property type="entry name" value="IV_pilin_GFxxxE"/>
    <property type="match status" value="1"/>
</dbReference>
<proteinExistence type="predicted"/>
<dbReference type="OrthoDB" id="5453991at2"/>